<feature type="transmembrane region" description="Helical" evidence="5">
    <location>
        <begin position="84"/>
        <end position="108"/>
    </location>
</feature>
<dbReference type="GO" id="GO:0005765">
    <property type="term" value="C:lysosomal membrane"/>
    <property type="evidence" value="ECO:0007669"/>
    <property type="project" value="InterPro"/>
</dbReference>
<feature type="transmembrane region" description="Helical" evidence="5">
    <location>
        <begin position="253"/>
        <end position="278"/>
    </location>
</feature>
<evidence type="ECO:0000256" key="5">
    <source>
        <dbReference type="SAM" id="Phobius"/>
    </source>
</evidence>
<dbReference type="Gene3D" id="1.20.120.350">
    <property type="entry name" value="Voltage-gated potassium channels. Chain C"/>
    <property type="match status" value="2"/>
</dbReference>
<feature type="domain" description="Ion transport" evidence="6">
    <location>
        <begin position="394"/>
        <end position="482"/>
    </location>
</feature>
<keyword evidence="4 5" id="KW-0472">Membrane</keyword>
<feature type="transmembrane region" description="Helical" evidence="5">
    <location>
        <begin position="120"/>
        <end position="139"/>
    </location>
</feature>
<dbReference type="InterPro" id="IPR028798">
    <property type="entry name" value="TPC2"/>
</dbReference>
<keyword evidence="2 5" id="KW-0812">Transmembrane</keyword>
<evidence type="ECO:0000259" key="6">
    <source>
        <dbReference type="Pfam" id="PF00520"/>
    </source>
</evidence>
<dbReference type="PANTHER" id="PTHR46768">
    <property type="entry name" value="TWO PORE CALCIUM CHANNEL PROTEIN 2"/>
    <property type="match status" value="1"/>
</dbReference>
<organism evidence="7">
    <name type="scientific">Schistocephalus solidus</name>
    <name type="common">Tapeworm</name>
    <dbReference type="NCBI Taxonomy" id="70667"/>
    <lineage>
        <taxon>Eukaryota</taxon>
        <taxon>Metazoa</taxon>
        <taxon>Spiralia</taxon>
        <taxon>Lophotrochozoa</taxon>
        <taxon>Platyhelminthes</taxon>
        <taxon>Cestoda</taxon>
        <taxon>Eucestoda</taxon>
        <taxon>Diphyllobothriidea</taxon>
        <taxon>Diphyllobothriidae</taxon>
        <taxon>Schistocephalus</taxon>
    </lineage>
</organism>
<feature type="transmembrane region" description="Helical" evidence="5">
    <location>
        <begin position="180"/>
        <end position="199"/>
    </location>
</feature>
<dbReference type="InterPro" id="IPR005821">
    <property type="entry name" value="Ion_trans_dom"/>
</dbReference>
<dbReference type="Pfam" id="PF00520">
    <property type="entry name" value="Ion_trans"/>
    <property type="match status" value="2"/>
</dbReference>
<dbReference type="Gene3D" id="1.10.287.70">
    <property type="match status" value="1"/>
</dbReference>
<evidence type="ECO:0000256" key="4">
    <source>
        <dbReference type="ARBA" id="ARBA00023136"/>
    </source>
</evidence>
<sequence length="514" mass="59155">MSHSVLCEKAAVLIESASAYRSVLHRLDSRRIKIYRIYYSRPFRIAANICIFILIFLPFVEWPSSLTVSCDLRFPISRPRIPCGILEAIEFVCLSVFLCRVLLLAYLFWKEEYLKNRWSIGEIIVLVISYIDLFVSVGLKCNEFYRIRRFLRPYLLLCSSQMLKKTIKCLWSTVPELASFLLLLFFWILNATLAGMCLFTGPLRVSTNSTGLFFSRSGDNFRLFYENFYNLIVLLSTANHPDVMLQNYAKNRLSAIFLILFVAIGTFVFMKIFTAIMYNQFRGYLSSSVQKRLFRRRVAVRAAFEVLKTSSEPPVVPAHKIPEVLDGTSLPEWKKMSIAERLRVHYDSQPLQLDDFMDLFKLLDLPSSAKKRPTYRLLVNPFATSVQRFFSSSIYLRISLIVSLSNVVLIAVQLTTLDERTKPNFAVLIVNLCFGTLYLLEQIALIWAHGATYYFTSLLSWFDCFIAVFNMVLRFVELGLIYSNVSSSTTTGWSPYDLGQLANLLIVRRPASCS</sequence>
<name>A0A0X3Q0C8_SCHSO</name>
<dbReference type="SUPFAM" id="SSF81324">
    <property type="entry name" value="Voltage-gated potassium channels"/>
    <property type="match status" value="1"/>
</dbReference>
<evidence type="ECO:0000256" key="2">
    <source>
        <dbReference type="ARBA" id="ARBA00022692"/>
    </source>
</evidence>
<feature type="transmembrane region" description="Helical" evidence="5">
    <location>
        <begin position="424"/>
        <end position="447"/>
    </location>
</feature>
<feature type="transmembrane region" description="Helical" evidence="5">
    <location>
        <begin position="453"/>
        <end position="473"/>
    </location>
</feature>
<keyword evidence="3 5" id="KW-1133">Transmembrane helix</keyword>
<gene>
    <name evidence="7" type="ORF">TR162651</name>
</gene>
<dbReference type="PANTHER" id="PTHR46768:SF1">
    <property type="entry name" value="TWO PORE CHANNEL PROTEIN 2"/>
    <property type="match status" value="1"/>
</dbReference>
<reference evidence="7" key="1">
    <citation type="submission" date="2016-01" db="EMBL/GenBank/DDBJ databases">
        <title>Reference transcriptome for the parasite Schistocephalus solidus: insights into the molecular evolution of parasitism.</title>
        <authorList>
            <person name="Hebert F.O."/>
            <person name="Grambauer S."/>
            <person name="Barber I."/>
            <person name="Landry C.R."/>
            <person name="Aubin-Horth N."/>
        </authorList>
    </citation>
    <scope>NUCLEOTIDE SEQUENCE</scope>
</reference>
<dbReference type="GO" id="GO:0019722">
    <property type="term" value="P:calcium-mediated signaling"/>
    <property type="evidence" value="ECO:0007669"/>
    <property type="project" value="TreeGrafter"/>
</dbReference>
<feature type="transmembrane region" description="Helical" evidence="5">
    <location>
        <begin position="394"/>
        <end position="412"/>
    </location>
</feature>
<feature type="transmembrane region" description="Helical" evidence="5">
    <location>
        <begin position="45"/>
        <end position="64"/>
    </location>
</feature>
<evidence type="ECO:0000313" key="7">
    <source>
        <dbReference type="EMBL" id="JAP57531.1"/>
    </source>
</evidence>
<evidence type="ECO:0000256" key="3">
    <source>
        <dbReference type="ARBA" id="ARBA00022989"/>
    </source>
</evidence>
<dbReference type="GO" id="GO:0097682">
    <property type="term" value="F:intracellularly phosphatidylinositol-3,5-bisphosphate-gated monatomic cation channel activity"/>
    <property type="evidence" value="ECO:0007669"/>
    <property type="project" value="TreeGrafter"/>
</dbReference>
<dbReference type="GO" id="GO:0075509">
    <property type="term" value="P:endocytosis involved in viral entry into host cell"/>
    <property type="evidence" value="ECO:0007669"/>
    <property type="project" value="TreeGrafter"/>
</dbReference>
<dbReference type="InterPro" id="IPR027359">
    <property type="entry name" value="Volt_channel_dom_sf"/>
</dbReference>
<dbReference type="GO" id="GO:0015280">
    <property type="term" value="F:ligand-gated sodium channel activity"/>
    <property type="evidence" value="ECO:0007669"/>
    <property type="project" value="TreeGrafter"/>
</dbReference>
<comment type="subcellular location">
    <subcellularLocation>
        <location evidence="1">Membrane</location>
        <topology evidence="1">Multi-pass membrane protein</topology>
    </subcellularLocation>
</comment>
<dbReference type="EMBL" id="GEEE01005694">
    <property type="protein sequence ID" value="JAP57531.1"/>
    <property type="molecule type" value="Transcribed_RNA"/>
</dbReference>
<feature type="domain" description="Ion transport" evidence="6">
    <location>
        <begin position="64"/>
        <end position="281"/>
    </location>
</feature>
<evidence type="ECO:0000256" key="1">
    <source>
        <dbReference type="ARBA" id="ARBA00004141"/>
    </source>
</evidence>
<accession>A0A0X3Q0C8</accession>
<feature type="non-terminal residue" evidence="7">
    <location>
        <position position="514"/>
    </location>
</feature>
<protein>
    <recommendedName>
        <fullName evidence="6">Ion transport domain-containing protein</fullName>
    </recommendedName>
</protein>
<dbReference type="GO" id="GO:0022832">
    <property type="term" value="F:voltage-gated channel activity"/>
    <property type="evidence" value="ECO:0007669"/>
    <property type="project" value="InterPro"/>
</dbReference>
<proteinExistence type="predicted"/>
<dbReference type="AlphaFoldDB" id="A0A0X3Q0C8"/>